<protein>
    <recommendedName>
        <fullName evidence="3">DUF2624 domain-containing protein</fullName>
    </recommendedName>
</protein>
<evidence type="ECO:0000313" key="1">
    <source>
        <dbReference type="EMBL" id="MBM7657320.1"/>
    </source>
</evidence>
<dbReference type="RefSeq" id="WP_205005668.1">
    <property type="nucleotide sequence ID" value="NZ_CBCRXA010000004.1"/>
</dbReference>
<organism evidence="1 2">
    <name type="scientific">Sporolactobacillus spathodeae</name>
    <dbReference type="NCBI Taxonomy" id="1465502"/>
    <lineage>
        <taxon>Bacteria</taxon>
        <taxon>Bacillati</taxon>
        <taxon>Bacillota</taxon>
        <taxon>Bacilli</taxon>
        <taxon>Bacillales</taxon>
        <taxon>Sporolactobacillaceae</taxon>
        <taxon>Sporolactobacillus</taxon>
    </lineage>
</organism>
<keyword evidence="2" id="KW-1185">Reference proteome</keyword>
<evidence type="ECO:0000313" key="2">
    <source>
        <dbReference type="Proteomes" id="UP000823201"/>
    </source>
</evidence>
<dbReference type="Proteomes" id="UP000823201">
    <property type="component" value="Unassembled WGS sequence"/>
</dbReference>
<gene>
    <name evidence="1" type="ORF">JOC27_000763</name>
</gene>
<dbReference type="Pfam" id="PF11116">
    <property type="entry name" value="DUF2624"/>
    <property type="match status" value="1"/>
</dbReference>
<dbReference type="EMBL" id="JAFBEV010000005">
    <property type="protein sequence ID" value="MBM7657320.1"/>
    <property type="molecule type" value="Genomic_DNA"/>
</dbReference>
<comment type="caution">
    <text evidence="1">The sequence shown here is derived from an EMBL/GenBank/DDBJ whole genome shotgun (WGS) entry which is preliminary data.</text>
</comment>
<dbReference type="InterPro" id="IPR020277">
    <property type="entry name" value="DUF2624"/>
</dbReference>
<evidence type="ECO:0008006" key="3">
    <source>
        <dbReference type="Google" id="ProtNLM"/>
    </source>
</evidence>
<accession>A0ABS2Q7P3</accession>
<sequence length="88" mass="10086">MNPFIQQIVNQRVNQVTAAELYEQAKQLNLPLQLEQAERLAEQVHGKNIDLFHPEGQNEMIAILSSEVGAETAHALFQRFKDIIDKFQ</sequence>
<proteinExistence type="predicted"/>
<name>A0ABS2Q7P3_9BACL</name>
<reference evidence="1 2" key="1">
    <citation type="submission" date="2021-01" db="EMBL/GenBank/DDBJ databases">
        <title>Genomic Encyclopedia of Type Strains, Phase IV (KMG-IV): sequencing the most valuable type-strain genomes for metagenomic binning, comparative biology and taxonomic classification.</title>
        <authorList>
            <person name="Goeker M."/>
        </authorList>
    </citation>
    <scope>NUCLEOTIDE SEQUENCE [LARGE SCALE GENOMIC DNA]</scope>
    <source>
        <strain evidence="1 2">DSM 100968</strain>
    </source>
</reference>